<accession>A0A0E9QS16</accession>
<organism evidence="1">
    <name type="scientific">Anguilla anguilla</name>
    <name type="common">European freshwater eel</name>
    <name type="synonym">Muraena anguilla</name>
    <dbReference type="NCBI Taxonomy" id="7936"/>
    <lineage>
        <taxon>Eukaryota</taxon>
        <taxon>Metazoa</taxon>
        <taxon>Chordata</taxon>
        <taxon>Craniata</taxon>
        <taxon>Vertebrata</taxon>
        <taxon>Euteleostomi</taxon>
        <taxon>Actinopterygii</taxon>
        <taxon>Neopterygii</taxon>
        <taxon>Teleostei</taxon>
        <taxon>Anguilliformes</taxon>
        <taxon>Anguillidae</taxon>
        <taxon>Anguilla</taxon>
    </lineage>
</organism>
<sequence>MRCCHSGWLKPSIPWVMLRASFSLGLLANFWHGAHLCTRIGTTFFDHFLSSTVSILTMGQ</sequence>
<dbReference type="AlphaFoldDB" id="A0A0E9QS16"/>
<reference evidence="1" key="2">
    <citation type="journal article" date="2015" name="Fish Shellfish Immunol.">
        <title>Early steps in the European eel (Anguilla anguilla)-Vibrio vulnificus interaction in the gills: Role of the RtxA13 toxin.</title>
        <authorList>
            <person name="Callol A."/>
            <person name="Pajuelo D."/>
            <person name="Ebbesson L."/>
            <person name="Teles M."/>
            <person name="MacKenzie S."/>
            <person name="Amaro C."/>
        </authorList>
    </citation>
    <scope>NUCLEOTIDE SEQUENCE</scope>
</reference>
<dbReference type="EMBL" id="GBXM01088933">
    <property type="protein sequence ID" value="JAH19644.1"/>
    <property type="molecule type" value="Transcribed_RNA"/>
</dbReference>
<name>A0A0E9QS16_ANGAN</name>
<evidence type="ECO:0000313" key="1">
    <source>
        <dbReference type="EMBL" id="JAH19644.1"/>
    </source>
</evidence>
<protein>
    <submittedName>
        <fullName evidence="1">Uncharacterized protein</fullName>
    </submittedName>
</protein>
<proteinExistence type="predicted"/>
<reference evidence="1" key="1">
    <citation type="submission" date="2014-11" db="EMBL/GenBank/DDBJ databases">
        <authorList>
            <person name="Amaro Gonzalez C."/>
        </authorList>
    </citation>
    <scope>NUCLEOTIDE SEQUENCE</scope>
</reference>